<dbReference type="EMBL" id="SRLO01000531">
    <property type="protein sequence ID" value="TNN52954.1"/>
    <property type="molecule type" value="Genomic_DNA"/>
</dbReference>
<dbReference type="AlphaFoldDB" id="A0A4Z2GJH4"/>
<keyword evidence="3" id="KW-1185">Reference proteome</keyword>
<name>A0A4Z2GJH4_9TELE</name>
<protein>
    <submittedName>
        <fullName evidence="2">Uncharacterized protein</fullName>
    </submittedName>
</protein>
<feature type="compositionally biased region" description="Basic residues" evidence="1">
    <location>
        <begin position="51"/>
        <end position="60"/>
    </location>
</feature>
<accession>A0A4Z2GJH4</accession>
<reference evidence="2 3" key="1">
    <citation type="submission" date="2019-03" db="EMBL/GenBank/DDBJ databases">
        <title>First draft genome of Liparis tanakae, snailfish: a comprehensive survey of snailfish specific genes.</title>
        <authorList>
            <person name="Kim W."/>
            <person name="Song I."/>
            <person name="Jeong J.-H."/>
            <person name="Kim D."/>
            <person name="Kim S."/>
            <person name="Ryu S."/>
            <person name="Song J.Y."/>
            <person name="Lee S.K."/>
        </authorList>
    </citation>
    <scope>NUCLEOTIDE SEQUENCE [LARGE SCALE GENOMIC DNA]</scope>
    <source>
        <tissue evidence="2">Muscle</tissue>
    </source>
</reference>
<evidence type="ECO:0000313" key="2">
    <source>
        <dbReference type="EMBL" id="TNN52954.1"/>
    </source>
</evidence>
<sequence length="60" mass="6042">MRGAIVYHCETPVAESRSSPSIPLSPGGAAETRGEPSADGASSVSRLSAAKSKRRGGSGR</sequence>
<feature type="region of interest" description="Disordered" evidence="1">
    <location>
        <begin position="12"/>
        <end position="60"/>
    </location>
</feature>
<organism evidence="2 3">
    <name type="scientific">Liparis tanakae</name>
    <name type="common">Tanaka's snailfish</name>
    <dbReference type="NCBI Taxonomy" id="230148"/>
    <lineage>
        <taxon>Eukaryota</taxon>
        <taxon>Metazoa</taxon>
        <taxon>Chordata</taxon>
        <taxon>Craniata</taxon>
        <taxon>Vertebrata</taxon>
        <taxon>Euteleostomi</taxon>
        <taxon>Actinopterygii</taxon>
        <taxon>Neopterygii</taxon>
        <taxon>Teleostei</taxon>
        <taxon>Neoteleostei</taxon>
        <taxon>Acanthomorphata</taxon>
        <taxon>Eupercaria</taxon>
        <taxon>Perciformes</taxon>
        <taxon>Cottioidei</taxon>
        <taxon>Cottales</taxon>
        <taxon>Liparidae</taxon>
        <taxon>Liparis</taxon>
    </lineage>
</organism>
<gene>
    <name evidence="2" type="ORF">EYF80_036819</name>
</gene>
<evidence type="ECO:0000256" key="1">
    <source>
        <dbReference type="SAM" id="MobiDB-lite"/>
    </source>
</evidence>
<dbReference type="Proteomes" id="UP000314294">
    <property type="component" value="Unassembled WGS sequence"/>
</dbReference>
<evidence type="ECO:0000313" key="3">
    <source>
        <dbReference type="Proteomes" id="UP000314294"/>
    </source>
</evidence>
<proteinExistence type="predicted"/>
<comment type="caution">
    <text evidence="2">The sequence shown here is derived from an EMBL/GenBank/DDBJ whole genome shotgun (WGS) entry which is preliminary data.</text>
</comment>